<protein>
    <submittedName>
        <fullName evidence="1">Uncharacterized protein</fullName>
    </submittedName>
</protein>
<name>A0A842ILU5_9FLAO</name>
<dbReference type="Proteomes" id="UP000533900">
    <property type="component" value="Unassembled WGS sequence"/>
</dbReference>
<dbReference type="InterPro" id="IPR046219">
    <property type="entry name" value="DUF6252"/>
</dbReference>
<evidence type="ECO:0000313" key="1">
    <source>
        <dbReference type="EMBL" id="MBC2844202.1"/>
    </source>
</evidence>
<organism evidence="1 2">
    <name type="scientific">Winogradskyella flava</name>
    <dbReference type="NCBI Taxonomy" id="1884876"/>
    <lineage>
        <taxon>Bacteria</taxon>
        <taxon>Pseudomonadati</taxon>
        <taxon>Bacteroidota</taxon>
        <taxon>Flavobacteriia</taxon>
        <taxon>Flavobacteriales</taxon>
        <taxon>Flavobacteriaceae</taxon>
        <taxon>Winogradskyella</taxon>
    </lineage>
</organism>
<dbReference type="RefSeq" id="WP_185787888.1">
    <property type="nucleotide sequence ID" value="NZ_JACLCP010000001.1"/>
</dbReference>
<proteinExistence type="predicted"/>
<evidence type="ECO:0000313" key="2">
    <source>
        <dbReference type="Proteomes" id="UP000533900"/>
    </source>
</evidence>
<sequence>MKRFFYLLVFGLTAFSCGEEIEFNTPAIQANRDGRAWRAEYFAADIDFGGFIFEGGRPDEVLQLITPTDEIGIFDLSTESSAVAIFKDFDGTIYSTANLSDPSISPYPGEGQIRVLEIDDDADPKRISGEFYFTAFSEDGLKSVNFIRGVFNRVPLTGGLVAIGNENTCLQASQNLNSVQQAFSTADTSDPNYADLCGDYKVALQNAIDACGDMSGNFQATIDSLGDCN</sequence>
<comment type="caution">
    <text evidence="1">The sequence shown here is derived from an EMBL/GenBank/DDBJ whole genome shotgun (WGS) entry which is preliminary data.</text>
</comment>
<keyword evidence="2" id="KW-1185">Reference proteome</keyword>
<gene>
    <name evidence="1" type="ORF">H7F21_03785</name>
</gene>
<dbReference type="PROSITE" id="PS51257">
    <property type="entry name" value="PROKAR_LIPOPROTEIN"/>
    <property type="match status" value="1"/>
</dbReference>
<accession>A0A842ILU5</accession>
<dbReference type="AlphaFoldDB" id="A0A842ILU5"/>
<dbReference type="EMBL" id="JACLCP010000001">
    <property type="protein sequence ID" value="MBC2844202.1"/>
    <property type="molecule type" value="Genomic_DNA"/>
</dbReference>
<reference evidence="1" key="1">
    <citation type="submission" date="2020-08" db="EMBL/GenBank/DDBJ databases">
        <title>Winogradskyella ouciana sp. nov., isolated from the hadal seawater of the Mariana Trench.</title>
        <authorList>
            <person name="He X."/>
        </authorList>
    </citation>
    <scope>NUCLEOTIDE SEQUENCE [LARGE SCALE GENOMIC DNA]</scope>
    <source>
        <strain evidence="1">KCTC 52348</strain>
    </source>
</reference>
<dbReference type="Pfam" id="PF19765">
    <property type="entry name" value="DUF6252"/>
    <property type="match status" value="1"/>
</dbReference>